<dbReference type="EMBL" id="JDTF01000004">
    <property type="protein sequence ID" value="EXX93427.1"/>
    <property type="molecule type" value="Genomic_DNA"/>
</dbReference>
<proteinExistence type="predicted"/>
<gene>
    <name evidence="1" type="ORF">D559_0818</name>
</gene>
<keyword evidence="2" id="KW-1185">Reference proteome</keyword>
<evidence type="ECO:0000313" key="1">
    <source>
        <dbReference type="EMBL" id="EXX93427.1"/>
    </source>
</evidence>
<organism evidence="1 2">
    <name type="scientific">Bordetella holmesii 1058</name>
    <dbReference type="NCBI Taxonomy" id="1247648"/>
    <lineage>
        <taxon>Bacteria</taxon>
        <taxon>Pseudomonadati</taxon>
        <taxon>Pseudomonadota</taxon>
        <taxon>Betaproteobacteria</taxon>
        <taxon>Burkholderiales</taxon>
        <taxon>Alcaligenaceae</taxon>
        <taxon>Bordetella</taxon>
    </lineage>
</organism>
<reference evidence="1 2" key="1">
    <citation type="submission" date="2014-02" db="EMBL/GenBank/DDBJ databases">
        <title>Whole Genome Sequencing Of Bordetella Holmesii, An Emerging Opportunistic Infection Of Humans.</title>
        <authorList>
            <person name="Tettelin H."/>
            <person name="Hooven T.A."/>
            <person name="Hine E."/>
            <person name="Su Q."/>
            <person name="Huard R.C."/>
            <person name="Della-Latta P."/>
            <person name="Daugherty S.C."/>
            <person name="Agrawal S."/>
            <person name="Sengamalay N."/>
            <person name="Tallon L.J."/>
            <person name="Sadzewicz L."/>
            <person name="Whittier S."/>
            <person name="Fraser C.M."/>
            <person name="Ratner A.J."/>
        </authorList>
    </citation>
    <scope>NUCLEOTIDE SEQUENCE [LARGE SCALE GENOMIC DNA]</scope>
    <source>
        <strain evidence="1 2">1058</strain>
    </source>
</reference>
<dbReference type="Proteomes" id="UP000023104">
    <property type="component" value="Unassembled WGS sequence"/>
</dbReference>
<sequence>MPLVFLPWEAFVDTSTIHCRKALPPTPKTGDNATQIKSAQGKYRKAFDYMAISQDLSSCFAQMPQ</sequence>
<evidence type="ECO:0008006" key="3">
    <source>
        <dbReference type="Google" id="ProtNLM"/>
    </source>
</evidence>
<comment type="caution">
    <text evidence="1">The sequence shown here is derived from an EMBL/GenBank/DDBJ whole genome shotgun (WGS) entry which is preliminary data.</text>
</comment>
<accession>A0ABN0RWB0</accession>
<evidence type="ECO:0000313" key="2">
    <source>
        <dbReference type="Proteomes" id="UP000023104"/>
    </source>
</evidence>
<protein>
    <recommendedName>
        <fullName evidence="3">N-acetyltransferase YedL</fullName>
    </recommendedName>
</protein>
<name>A0ABN0RWB0_9BORD</name>